<organism evidence="1 2">
    <name type="scientific">Chromobacterium rhizoryzae</name>
    <dbReference type="NCBI Taxonomy" id="1778675"/>
    <lineage>
        <taxon>Bacteria</taxon>
        <taxon>Pseudomonadati</taxon>
        <taxon>Pseudomonadota</taxon>
        <taxon>Betaproteobacteria</taxon>
        <taxon>Neisseriales</taxon>
        <taxon>Chromobacteriaceae</taxon>
        <taxon>Chromobacterium</taxon>
    </lineage>
</organism>
<dbReference type="Pfam" id="PF12059">
    <property type="entry name" value="DUF3540"/>
    <property type="match status" value="1"/>
</dbReference>
<accession>A0AAD0W7U0</accession>
<dbReference type="EMBL" id="CP031968">
    <property type="protein sequence ID" value="AXT46705.1"/>
    <property type="molecule type" value="Genomic_DNA"/>
</dbReference>
<keyword evidence="2" id="KW-1185">Reference proteome</keyword>
<name>A0AAD0W7U0_9NEIS</name>
<dbReference type="AlphaFoldDB" id="A0AAD0W7U0"/>
<evidence type="ECO:0000313" key="2">
    <source>
        <dbReference type="Proteomes" id="UP000259465"/>
    </source>
</evidence>
<sequence>MMTWMQESALAWAETPAESDPVLRALRVGAPTPRPSQEWLPARVCTQGEKDGEWLVRLPSGALRQARAAFSCLVRPQRGDLVQLAAADEACWVLAILERPQPGGVCRLELGAASVQLHAAELHLCADGELSLSGRQLNSRAQAIATAAQERQTHIGGTDAEHCGSLLLHADRHMGLHAKSTALSSASLLKLDAGQIHVA</sequence>
<dbReference type="InterPro" id="IPR021927">
    <property type="entry name" value="DUF3540"/>
</dbReference>
<reference evidence="1 2" key="1">
    <citation type="submission" date="2018-08" db="EMBL/GenBank/DDBJ databases">
        <title>Complete genome sequence of JP2-74.</title>
        <authorList>
            <person name="Wu L."/>
        </authorList>
    </citation>
    <scope>NUCLEOTIDE SEQUENCE [LARGE SCALE GENOMIC DNA]</scope>
    <source>
        <strain evidence="1 2">JP2-74</strain>
    </source>
</reference>
<protein>
    <submittedName>
        <fullName evidence="1">DUF3540 domain-containing protein</fullName>
    </submittedName>
</protein>
<dbReference type="Proteomes" id="UP000259465">
    <property type="component" value="Chromosome"/>
</dbReference>
<evidence type="ECO:0000313" key="1">
    <source>
        <dbReference type="EMBL" id="AXT46705.1"/>
    </source>
</evidence>
<proteinExistence type="predicted"/>
<gene>
    <name evidence="1" type="ORF">D1345_11110</name>
</gene>
<dbReference type="KEGG" id="crz:D1345_11110"/>